<dbReference type="EMBL" id="QVNQ01000002">
    <property type="protein sequence ID" value="RFS85979.1"/>
    <property type="molecule type" value="Genomic_DNA"/>
</dbReference>
<gene>
    <name evidence="1" type="ORF">D0T12_04900</name>
</gene>
<dbReference type="AlphaFoldDB" id="A0A372GLK9"/>
<accession>A0A372GLK9</accession>
<evidence type="ECO:0000313" key="2">
    <source>
        <dbReference type="Proteomes" id="UP000262882"/>
    </source>
</evidence>
<reference evidence="1 2" key="1">
    <citation type="submission" date="2018-08" db="EMBL/GenBank/DDBJ databases">
        <title>Actinomadura spongicola sp. nov., isolated from marine sponge Leucetta chagosensis.</title>
        <authorList>
            <person name="Li L."/>
            <person name="Lin H.W."/>
        </authorList>
    </citation>
    <scope>NUCLEOTIDE SEQUENCE [LARGE SCALE GENOMIC DNA]</scope>
    <source>
        <strain evidence="1 2">LHW52907</strain>
    </source>
</reference>
<protein>
    <submittedName>
        <fullName evidence="1">Tetratricopeptide repeat protein</fullName>
    </submittedName>
</protein>
<organism evidence="1 2">
    <name type="scientific">Actinomadura spongiicola</name>
    <dbReference type="NCBI Taxonomy" id="2303421"/>
    <lineage>
        <taxon>Bacteria</taxon>
        <taxon>Bacillati</taxon>
        <taxon>Actinomycetota</taxon>
        <taxon>Actinomycetes</taxon>
        <taxon>Streptosporangiales</taxon>
        <taxon>Thermomonosporaceae</taxon>
        <taxon>Actinomadura</taxon>
    </lineage>
</organism>
<dbReference type="SUPFAM" id="SSF48452">
    <property type="entry name" value="TPR-like"/>
    <property type="match status" value="1"/>
</dbReference>
<sequence length="643" mass="68607">MNSTAEAQQRLLAHLLDTARSAAARGGRGPDGQPGGIWLAEATDELERCAHVALDLGWVHGPTLAALAGHWLRSTGRPRRDLCTRLNEAATEQGDPQGRAAAQWGFGWHALGDLDVHEAADRFNEARSVVDDDEYGQAEADLGLATVARLRGDLAQAETLFEQAAACYRRAGDDRAEADAAWGLAIVELERGNGAQAMARFERASDLCRQARGRPGRPTRGDLVAAAVDAGLGQVGRDLLQIASVTVPEQHHEMDSTVADAVANITGVLEDAATGSQAAKDDPFSELVEAISRIGDQMAEGMSRAFQSITVQIASPALAFSLYQEVGDNGLQAAAAYAVASAAVETSHLAAAAAGYDVALELFTRTGDARGQAASRRVLDDIARALAPLDHLRAGADAGDSQAARRLAKALAQQGEVAELRQRADAGDKDAAWRFADLLVRTGQQAELRDRAEAGDEDARRRYAELLDDEGREAELVARADAGDEHAGWRLARLLVGSGRLQELCARADAGDGPARSEYADLLTKRGHLDELRARAHGGDLIAADRLVEVLLDDENQSPPAGRDERIPEAIDLLRMLADADDSMKLAGYSLFAGNSEKLCDLLAEEGRLEELAARATAGDYCAWYLLYRQGLSEDLPMPTDDP</sequence>
<comment type="caution">
    <text evidence="1">The sequence shown here is derived from an EMBL/GenBank/DDBJ whole genome shotgun (WGS) entry which is preliminary data.</text>
</comment>
<dbReference type="OrthoDB" id="3964962at2"/>
<dbReference type="InterPro" id="IPR011990">
    <property type="entry name" value="TPR-like_helical_dom_sf"/>
</dbReference>
<proteinExistence type="predicted"/>
<keyword evidence="2" id="KW-1185">Reference proteome</keyword>
<name>A0A372GLK9_9ACTN</name>
<dbReference type="RefSeq" id="WP_117398094.1">
    <property type="nucleotide sequence ID" value="NZ_QVNQ01000002.1"/>
</dbReference>
<dbReference type="Proteomes" id="UP000262882">
    <property type="component" value="Unassembled WGS sequence"/>
</dbReference>
<evidence type="ECO:0000313" key="1">
    <source>
        <dbReference type="EMBL" id="RFS85979.1"/>
    </source>
</evidence>
<dbReference type="Pfam" id="PF13424">
    <property type="entry name" value="TPR_12"/>
    <property type="match status" value="1"/>
</dbReference>
<dbReference type="Gene3D" id="1.25.40.10">
    <property type="entry name" value="Tetratricopeptide repeat domain"/>
    <property type="match status" value="2"/>
</dbReference>